<dbReference type="AlphaFoldDB" id="A0A099P1V4"/>
<organism evidence="2 4">
    <name type="scientific">Pichia kudriavzevii</name>
    <name type="common">Yeast</name>
    <name type="synonym">Issatchenkia orientalis</name>
    <dbReference type="NCBI Taxonomy" id="4909"/>
    <lineage>
        <taxon>Eukaryota</taxon>
        <taxon>Fungi</taxon>
        <taxon>Dikarya</taxon>
        <taxon>Ascomycota</taxon>
        <taxon>Saccharomycotina</taxon>
        <taxon>Pichiomycetes</taxon>
        <taxon>Pichiales</taxon>
        <taxon>Pichiaceae</taxon>
        <taxon>Pichia</taxon>
    </lineage>
</organism>
<dbReference type="HOGENOM" id="CLU_797086_0_0_1"/>
<gene>
    <name evidence="3" type="ORF">BOH78_3835</name>
    <name evidence="2" type="ORF">JL09_g1902</name>
</gene>
<reference evidence="2" key="2">
    <citation type="submission" date="2014-08" db="EMBL/GenBank/DDBJ databases">
        <title>Exploiting Issatchenkia orientalis SD108 for Succinic Acid Production.</title>
        <authorList>
            <person name="Xiao H."/>
            <person name="Shao Z."/>
            <person name="Jiang Y."/>
            <person name="Dole S."/>
            <person name="Zhao H."/>
        </authorList>
    </citation>
    <scope>NUCLEOTIDE SEQUENCE [LARGE SCALE GENOMIC DNA]</scope>
    <source>
        <strain evidence="2">SD108</strain>
    </source>
</reference>
<dbReference type="Proteomes" id="UP000189274">
    <property type="component" value="Unassembled WGS sequence"/>
</dbReference>
<evidence type="ECO:0000313" key="5">
    <source>
        <dbReference type="Proteomes" id="UP000189274"/>
    </source>
</evidence>
<accession>A0A099P1V4</accession>
<reference evidence="4" key="1">
    <citation type="journal article" date="2014" name="Microb. Cell Fact.">
        <title>Exploiting Issatchenkia orientalis SD108 for succinic acid production.</title>
        <authorList>
            <person name="Xiao H."/>
            <person name="Shao Z."/>
            <person name="Jiang Y."/>
            <person name="Dole S."/>
            <person name="Zhao H."/>
        </authorList>
    </citation>
    <scope>NUCLEOTIDE SEQUENCE [LARGE SCALE GENOMIC DNA]</scope>
    <source>
        <strain evidence="4">SD108</strain>
    </source>
</reference>
<reference evidence="3" key="4">
    <citation type="submission" date="2017-01" db="EMBL/GenBank/DDBJ databases">
        <authorList>
            <person name="Mah S.A."/>
            <person name="Swanson W.J."/>
            <person name="Moy G.W."/>
            <person name="Vacquier V.D."/>
        </authorList>
    </citation>
    <scope>NUCLEOTIDE SEQUENCE [LARGE SCALE GENOMIC DNA]</scope>
    <source>
        <strain evidence="3">129</strain>
    </source>
</reference>
<feature type="region of interest" description="Disordered" evidence="1">
    <location>
        <begin position="20"/>
        <end position="49"/>
    </location>
</feature>
<dbReference type="eggNOG" id="KOG1674">
    <property type="taxonomic scope" value="Eukaryota"/>
</dbReference>
<evidence type="ECO:0000313" key="4">
    <source>
        <dbReference type="Proteomes" id="UP000029867"/>
    </source>
</evidence>
<dbReference type="Gene3D" id="1.10.472.10">
    <property type="entry name" value="Cyclin-like"/>
    <property type="match status" value="1"/>
</dbReference>
<dbReference type="GO" id="GO:0016538">
    <property type="term" value="F:cyclin-dependent protein serine/threonine kinase regulator activity"/>
    <property type="evidence" value="ECO:0007669"/>
    <property type="project" value="TreeGrafter"/>
</dbReference>
<dbReference type="EMBL" id="MQVM01000021">
    <property type="protein sequence ID" value="ONH72483.1"/>
    <property type="molecule type" value="Genomic_DNA"/>
</dbReference>
<dbReference type="VEuPathDB" id="FungiDB:C5L36_0E05090"/>
<comment type="caution">
    <text evidence="2">The sequence shown here is derived from an EMBL/GenBank/DDBJ whole genome shotgun (WGS) entry which is preliminary data.</text>
</comment>
<dbReference type="EMBL" id="JQFK01000014">
    <property type="protein sequence ID" value="KGK38880.1"/>
    <property type="molecule type" value="Genomic_DNA"/>
</dbReference>
<dbReference type="PANTHER" id="PTHR15615">
    <property type="match status" value="1"/>
</dbReference>
<proteinExistence type="predicted"/>
<evidence type="ECO:0000313" key="3">
    <source>
        <dbReference type="EMBL" id="ONH72483.1"/>
    </source>
</evidence>
<dbReference type="GO" id="GO:0019901">
    <property type="term" value="F:protein kinase binding"/>
    <property type="evidence" value="ECO:0007669"/>
    <property type="project" value="InterPro"/>
</dbReference>
<name>A0A099P1V4_PICKU</name>
<sequence>MEDDPELRLKVQDPTFTYSHGAEALSTKPQRESMVDKARQAGKDPPSSVTSVDIERLMSAKELTLDVSGTEAMALLYRMVESLISLSNRIEDGELSESVVVESIFNVWESKHLPAAFLEEAIGYSHRKNEMERMKIISKSQEELGVSLRKKSMIMSNFEEASGPEGGSPRLREYIAAEVGSYEPCCDEETRKWLSKKFYLKNAPNMEISAYIDRINRNLDISGAVALCAGWFLFKFVFNIRSMEKKIRDVPLVPHGGGTMERVSKRNAFRLILTSIRLASKLIEDKNYKQGYYCRVTGLQKTSDLFRLELAMGYGLEWGLFVNEKVLKRYLIHLDQLLLVSANSEMGE</sequence>
<dbReference type="GO" id="GO:0005634">
    <property type="term" value="C:nucleus"/>
    <property type="evidence" value="ECO:0007669"/>
    <property type="project" value="TreeGrafter"/>
</dbReference>
<dbReference type="PANTHER" id="PTHR15615:SF32">
    <property type="entry name" value="PROTEIN KINASE COMPLEX COMPONENT, PUTATIVE (AFU_ORTHOLOGUE AFUA_2G07660)-RELATED"/>
    <property type="match status" value="1"/>
</dbReference>
<reference evidence="5" key="3">
    <citation type="journal article" date="2017" name="Genome Announc.">
        <title>Genome sequences of Cyberlindnera fabianii 65, Pichia kudriavzevii 129, and Saccharomyces cerevisiae 131 isolated from fermented masau fruits in Zimbabwe.</title>
        <authorList>
            <person name="van Rijswijck I.M.H."/>
            <person name="Derks M.F.L."/>
            <person name="Abee T."/>
            <person name="de Ridder D."/>
            <person name="Smid E.J."/>
        </authorList>
    </citation>
    <scope>NUCLEOTIDE SEQUENCE [LARGE SCALE GENOMIC DNA]</scope>
    <source>
        <strain evidence="5">129</strain>
    </source>
</reference>
<evidence type="ECO:0000313" key="2">
    <source>
        <dbReference type="EMBL" id="KGK38880.1"/>
    </source>
</evidence>
<dbReference type="Pfam" id="PF08613">
    <property type="entry name" value="Cyclin"/>
    <property type="match status" value="1"/>
</dbReference>
<dbReference type="Proteomes" id="UP000029867">
    <property type="component" value="Unassembled WGS sequence"/>
</dbReference>
<evidence type="ECO:0000256" key="1">
    <source>
        <dbReference type="SAM" id="MobiDB-lite"/>
    </source>
</evidence>
<dbReference type="GO" id="GO:0000307">
    <property type="term" value="C:cyclin-dependent protein kinase holoenzyme complex"/>
    <property type="evidence" value="ECO:0007669"/>
    <property type="project" value="UniProtKB-ARBA"/>
</dbReference>
<protein>
    <submittedName>
        <fullName evidence="3">Cyclin-U2-1</fullName>
    </submittedName>
</protein>
<feature type="compositionally biased region" description="Basic and acidic residues" evidence="1">
    <location>
        <begin position="29"/>
        <end position="42"/>
    </location>
</feature>
<dbReference type="InterPro" id="IPR013922">
    <property type="entry name" value="Cyclin_PHO80-like"/>
</dbReference>